<proteinExistence type="predicted"/>
<dbReference type="Proteomes" id="UP001500729">
    <property type="component" value="Unassembled WGS sequence"/>
</dbReference>
<evidence type="ECO:0000256" key="1">
    <source>
        <dbReference type="SAM" id="Phobius"/>
    </source>
</evidence>
<dbReference type="CDD" id="cd02883">
    <property type="entry name" value="NUDIX_Hydrolase"/>
    <property type="match status" value="1"/>
</dbReference>
<keyword evidence="1" id="KW-0812">Transmembrane</keyword>
<feature type="transmembrane region" description="Helical" evidence="1">
    <location>
        <begin position="21"/>
        <end position="42"/>
    </location>
</feature>
<dbReference type="EMBL" id="BAAAGS010000108">
    <property type="protein sequence ID" value="GAA0564085.1"/>
    <property type="molecule type" value="Genomic_DNA"/>
</dbReference>
<comment type="caution">
    <text evidence="3">The sequence shown here is derived from an EMBL/GenBank/DDBJ whole genome shotgun (WGS) entry which is preliminary data.</text>
</comment>
<feature type="transmembrane region" description="Helical" evidence="1">
    <location>
        <begin position="48"/>
        <end position="66"/>
    </location>
</feature>
<gene>
    <name evidence="3" type="ORF">GCM10009533_70270</name>
</gene>
<dbReference type="InterPro" id="IPR000086">
    <property type="entry name" value="NUDIX_hydrolase_dom"/>
</dbReference>
<organism evidence="3 4">
    <name type="scientific">Saccharopolyspora erythraea</name>
    <name type="common">Streptomyces erythraeus</name>
    <dbReference type="NCBI Taxonomy" id="1836"/>
    <lineage>
        <taxon>Bacteria</taxon>
        <taxon>Bacillati</taxon>
        <taxon>Actinomycetota</taxon>
        <taxon>Actinomycetes</taxon>
        <taxon>Pseudonocardiales</taxon>
        <taxon>Pseudonocardiaceae</taxon>
        <taxon>Saccharopolyspora</taxon>
    </lineage>
</organism>
<dbReference type="PROSITE" id="PS51462">
    <property type="entry name" value="NUDIX"/>
    <property type="match status" value="1"/>
</dbReference>
<dbReference type="Gene3D" id="3.90.79.10">
    <property type="entry name" value="Nucleoside Triphosphate Pyrophosphohydrolase"/>
    <property type="match status" value="1"/>
</dbReference>
<evidence type="ECO:0000313" key="3">
    <source>
        <dbReference type="EMBL" id="GAA0564085.1"/>
    </source>
</evidence>
<dbReference type="SUPFAM" id="SSF55811">
    <property type="entry name" value="Nudix"/>
    <property type="match status" value="1"/>
</dbReference>
<accession>A0ABN1ED93</accession>
<feature type="domain" description="Nudix hydrolase" evidence="2">
    <location>
        <begin position="236"/>
        <end position="391"/>
    </location>
</feature>
<keyword evidence="1" id="KW-1133">Transmembrane helix</keyword>
<keyword evidence="4" id="KW-1185">Reference proteome</keyword>
<sequence length="424" mass="45347">MGAVGLRKLIRRARSRADYTWFLAAREWPVLVSALGVLLGAITILPSAVGIVLSLLALVLGIVTFVRDLRQLRGRWSAYEFSSIASPFPHQRIPAPAAYPASQYLHFANRGTALVSDEIDRALRERSFTAVVDEQPYALPPLLRATAPHVLPIRARGRLLFNGAVVGMRTDPLPGAGGAPTPIRLHRARFFDVQCSNELCSMRITRRDTGEEFDPRTRLLTDASGRLRTLAAGELADVVGISTLALTTDGHVLLVLQSDRNAASPMLLAPSGSGSLEPRDLKGPGGAVHGALRDSLRAGMERELREETGLPAEALAGTELTGFARWMERGAKPEFFGVTRLSVSSAEVRGTRAKGAELLYSEGVDAVGIDLAALGEELRAGTGVLAADSLPDKIRDVGSLPLLLALRAAALVEAGEAAVEERRP</sequence>
<reference evidence="3 4" key="1">
    <citation type="journal article" date="2019" name="Int. J. Syst. Evol. Microbiol.">
        <title>The Global Catalogue of Microorganisms (GCM) 10K type strain sequencing project: providing services to taxonomists for standard genome sequencing and annotation.</title>
        <authorList>
            <consortium name="The Broad Institute Genomics Platform"/>
            <consortium name="The Broad Institute Genome Sequencing Center for Infectious Disease"/>
            <person name="Wu L."/>
            <person name="Ma J."/>
        </authorList>
    </citation>
    <scope>NUCLEOTIDE SEQUENCE [LARGE SCALE GENOMIC DNA]</scope>
    <source>
        <strain evidence="3 4">JCM 10303</strain>
    </source>
</reference>
<dbReference type="InterPro" id="IPR015797">
    <property type="entry name" value="NUDIX_hydrolase-like_dom_sf"/>
</dbReference>
<evidence type="ECO:0000259" key="2">
    <source>
        <dbReference type="PROSITE" id="PS51462"/>
    </source>
</evidence>
<evidence type="ECO:0000313" key="4">
    <source>
        <dbReference type="Proteomes" id="UP001500729"/>
    </source>
</evidence>
<name>A0ABN1ED93_SACER</name>
<keyword evidence="1" id="KW-0472">Membrane</keyword>
<protein>
    <recommendedName>
        <fullName evidence="2">Nudix hydrolase domain-containing protein</fullName>
    </recommendedName>
</protein>